<organism evidence="1 2">
    <name type="scientific">Gynuella sunshinyii YC6258</name>
    <dbReference type="NCBI Taxonomy" id="1445510"/>
    <lineage>
        <taxon>Bacteria</taxon>
        <taxon>Pseudomonadati</taxon>
        <taxon>Pseudomonadota</taxon>
        <taxon>Gammaproteobacteria</taxon>
        <taxon>Oceanospirillales</taxon>
        <taxon>Saccharospirillaceae</taxon>
        <taxon>Gynuella</taxon>
    </lineage>
</organism>
<dbReference type="KEGG" id="gsn:YC6258_03301"/>
<accession>A0A0C5VKY1</accession>
<proteinExistence type="predicted"/>
<keyword evidence="2" id="KW-1185">Reference proteome</keyword>
<gene>
    <name evidence="1" type="ORF">YC6258_03301</name>
</gene>
<dbReference type="EMBL" id="CP007142">
    <property type="protein sequence ID" value="AJQ95337.1"/>
    <property type="molecule type" value="Genomic_DNA"/>
</dbReference>
<name>A0A0C5VKY1_9GAMM</name>
<evidence type="ECO:0000313" key="2">
    <source>
        <dbReference type="Proteomes" id="UP000032266"/>
    </source>
</evidence>
<evidence type="ECO:0000313" key="1">
    <source>
        <dbReference type="EMBL" id="AJQ95337.1"/>
    </source>
</evidence>
<sequence length="38" mass="4381">MRQKQVVQSAIPDVVRIMKSLDPDDGEIISIIRNVFRI</sequence>
<reference evidence="1 2" key="1">
    <citation type="submission" date="2014-01" db="EMBL/GenBank/DDBJ databases">
        <title>Full genme sequencing of cellulolytic bacterium Gynuella sunshinyii YC6258T gen. nov., sp. nov.</title>
        <authorList>
            <person name="Khan H."/>
            <person name="Chung E.J."/>
            <person name="Chung Y.R."/>
        </authorList>
    </citation>
    <scope>NUCLEOTIDE SEQUENCE [LARGE SCALE GENOMIC DNA]</scope>
    <source>
        <strain evidence="1 2">YC6258</strain>
    </source>
</reference>
<dbReference type="AlphaFoldDB" id="A0A0C5VKY1"/>
<dbReference type="HOGENOM" id="CLU_3328488_0_0_6"/>
<dbReference type="STRING" id="1445510.YC6258_03301"/>
<protein>
    <submittedName>
        <fullName evidence="1">Uncharacterized protein</fullName>
    </submittedName>
</protein>
<dbReference type="Proteomes" id="UP000032266">
    <property type="component" value="Chromosome"/>
</dbReference>